<dbReference type="STRING" id="551995.SAMN05192574_11414"/>
<dbReference type="SUPFAM" id="SSF46689">
    <property type="entry name" value="Homeodomain-like"/>
    <property type="match status" value="1"/>
</dbReference>
<feature type="transmembrane region" description="Helical" evidence="9">
    <location>
        <begin position="121"/>
        <end position="139"/>
    </location>
</feature>
<feature type="transmembrane region" description="Helical" evidence="9">
    <location>
        <begin position="1145"/>
        <end position="1172"/>
    </location>
</feature>
<dbReference type="Pfam" id="PF12833">
    <property type="entry name" value="HTH_18"/>
    <property type="match status" value="1"/>
</dbReference>
<evidence type="ECO:0000256" key="1">
    <source>
        <dbReference type="ARBA" id="ARBA00004651"/>
    </source>
</evidence>
<feature type="transmembrane region" description="Helical" evidence="9">
    <location>
        <begin position="242"/>
        <end position="259"/>
    </location>
</feature>
<feature type="transmembrane region" description="Helical" evidence="9">
    <location>
        <begin position="89"/>
        <end position="109"/>
    </location>
</feature>
<dbReference type="AlphaFoldDB" id="A0A1H8SZL9"/>
<keyword evidence="3 9" id="KW-0812">Transmembrane</keyword>
<feature type="transmembrane region" description="Helical" evidence="9">
    <location>
        <begin position="27"/>
        <end position="51"/>
    </location>
</feature>
<evidence type="ECO:0000313" key="12">
    <source>
        <dbReference type="Proteomes" id="UP000198942"/>
    </source>
</evidence>
<comment type="subcellular location">
    <subcellularLocation>
        <location evidence="1">Cell membrane</location>
        <topology evidence="1">Multi-pass membrane protein</topology>
    </subcellularLocation>
</comment>
<evidence type="ECO:0000256" key="8">
    <source>
        <dbReference type="ARBA" id="ARBA00023163"/>
    </source>
</evidence>
<dbReference type="InterPro" id="IPR018062">
    <property type="entry name" value="HTH_AraC-typ_CS"/>
</dbReference>
<protein>
    <submittedName>
        <fullName evidence="11">MacB-like core domain-containing protein</fullName>
    </submittedName>
</protein>
<feature type="transmembrane region" description="Helical" evidence="9">
    <location>
        <begin position="714"/>
        <end position="736"/>
    </location>
</feature>
<dbReference type="Gene3D" id="1.10.10.60">
    <property type="entry name" value="Homeodomain-like"/>
    <property type="match status" value="2"/>
</dbReference>
<dbReference type="GO" id="GO:0022857">
    <property type="term" value="F:transmembrane transporter activity"/>
    <property type="evidence" value="ECO:0007669"/>
    <property type="project" value="TreeGrafter"/>
</dbReference>
<feature type="domain" description="HTH araC/xylS-type" evidence="10">
    <location>
        <begin position="282"/>
        <end position="390"/>
    </location>
</feature>
<dbReference type="InterPro" id="IPR009057">
    <property type="entry name" value="Homeodomain-like_sf"/>
</dbReference>
<organism evidence="11 12">
    <name type="scientific">Mucilaginibacter gossypiicola</name>
    <dbReference type="NCBI Taxonomy" id="551995"/>
    <lineage>
        <taxon>Bacteria</taxon>
        <taxon>Pseudomonadati</taxon>
        <taxon>Bacteroidota</taxon>
        <taxon>Sphingobacteriia</taxon>
        <taxon>Sphingobacteriales</taxon>
        <taxon>Sphingobacteriaceae</taxon>
        <taxon>Mucilaginibacter</taxon>
    </lineage>
</organism>
<dbReference type="PANTHER" id="PTHR30572">
    <property type="entry name" value="MEMBRANE COMPONENT OF TRANSPORTER-RELATED"/>
    <property type="match status" value="1"/>
</dbReference>
<dbReference type="GO" id="GO:0043565">
    <property type="term" value="F:sequence-specific DNA binding"/>
    <property type="evidence" value="ECO:0007669"/>
    <property type="project" value="InterPro"/>
</dbReference>
<evidence type="ECO:0000256" key="4">
    <source>
        <dbReference type="ARBA" id="ARBA00022989"/>
    </source>
</evidence>
<dbReference type="SMART" id="SM00342">
    <property type="entry name" value="HTH_ARAC"/>
    <property type="match status" value="1"/>
</dbReference>
<name>A0A1H8SZL9_9SPHI</name>
<evidence type="ECO:0000313" key="11">
    <source>
        <dbReference type="EMBL" id="SEO83663.1"/>
    </source>
</evidence>
<evidence type="ECO:0000256" key="7">
    <source>
        <dbReference type="ARBA" id="ARBA00023136"/>
    </source>
</evidence>
<dbReference type="PROSITE" id="PS01124">
    <property type="entry name" value="HTH_ARAC_FAMILY_2"/>
    <property type="match status" value="1"/>
</dbReference>
<keyword evidence="8" id="KW-0804">Transcription</keyword>
<feature type="transmembrane region" description="Helical" evidence="9">
    <location>
        <begin position="1101"/>
        <end position="1124"/>
    </location>
</feature>
<dbReference type="Proteomes" id="UP000198942">
    <property type="component" value="Unassembled WGS sequence"/>
</dbReference>
<dbReference type="GO" id="GO:0003700">
    <property type="term" value="F:DNA-binding transcription factor activity"/>
    <property type="evidence" value="ECO:0007669"/>
    <property type="project" value="InterPro"/>
</dbReference>
<dbReference type="GO" id="GO:0005886">
    <property type="term" value="C:plasma membrane"/>
    <property type="evidence" value="ECO:0007669"/>
    <property type="project" value="UniProtKB-SubCell"/>
</dbReference>
<proteinExistence type="predicted"/>
<dbReference type="PANTHER" id="PTHR30572:SF18">
    <property type="entry name" value="ABC-TYPE MACROLIDE FAMILY EXPORT SYSTEM PERMEASE COMPONENT 2"/>
    <property type="match status" value="1"/>
</dbReference>
<keyword evidence="6" id="KW-0238">DNA-binding</keyword>
<dbReference type="Pfam" id="PF02687">
    <property type="entry name" value="FtsX"/>
    <property type="match status" value="2"/>
</dbReference>
<dbReference type="InterPro" id="IPR025857">
    <property type="entry name" value="MacB_PCD"/>
</dbReference>
<keyword evidence="7 9" id="KW-0472">Membrane</keyword>
<evidence type="ECO:0000256" key="6">
    <source>
        <dbReference type="ARBA" id="ARBA00023125"/>
    </source>
</evidence>
<feature type="transmembrane region" description="Helical" evidence="9">
    <location>
        <begin position="806"/>
        <end position="825"/>
    </location>
</feature>
<keyword evidence="2" id="KW-1003">Cell membrane</keyword>
<evidence type="ECO:0000256" key="9">
    <source>
        <dbReference type="SAM" id="Phobius"/>
    </source>
</evidence>
<evidence type="ECO:0000256" key="5">
    <source>
        <dbReference type="ARBA" id="ARBA00023015"/>
    </source>
</evidence>
<accession>A0A1H8SZL9</accession>
<reference evidence="12" key="1">
    <citation type="submission" date="2016-10" db="EMBL/GenBank/DDBJ databases">
        <authorList>
            <person name="Varghese N."/>
            <person name="Submissions S."/>
        </authorList>
    </citation>
    <scope>NUCLEOTIDE SEQUENCE [LARGE SCALE GENOMIC DNA]</scope>
    <source>
        <strain evidence="12">Gh-48</strain>
    </source>
</reference>
<feature type="transmembrane region" description="Helical" evidence="9">
    <location>
        <begin position="761"/>
        <end position="786"/>
    </location>
</feature>
<gene>
    <name evidence="11" type="ORF">SAMN05192574_11414</name>
</gene>
<evidence type="ECO:0000256" key="3">
    <source>
        <dbReference type="ARBA" id="ARBA00022692"/>
    </source>
</evidence>
<feature type="transmembrane region" description="Helical" evidence="9">
    <location>
        <begin position="159"/>
        <end position="183"/>
    </location>
</feature>
<evidence type="ECO:0000259" key="10">
    <source>
        <dbReference type="PROSITE" id="PS01124"/>
    </source>
</evidence>
<dbReference type="PROSITE" id="PS00041">
    <property type="entry name" value="HTH_ARAC_FAMILY_1"/>
    <property type="match status" value="1"/>
</dbReference>
<evidence type="ECO:0000256" key="2">
    <source>
        <dbReference type="ARBA" id="ARBA00022475"/>
    </source>
</evidence>
<dbReference type="InterPro" id="IPR003838">
    <property type="entry name" value="ABC3_permease_C"/>
</dbReference>
<sequence length="1224" mass="138509">MIVNECIDSKARHLVQSSNLNQYTFHISAYDLVFVGAIFIGLTFSCLLCFVKSANQAANRFLGLALVTIILWMIKVLGADIRLESYFPYWNWLPLQFLLALGPLIFFYVMKLTQPAYRLKLSNILHFSPLLFELGAQILEIEGPAKIGKLTHYAAAYHYLNSVLQLLILGSVGIYLFLSLRLIEHYYQQLKFNRGDRHRFELTWLRRLLTGFGTFWTLWIPYTALNYFYYHHPLDGEIYYPLYLLFVILFIRITALVFLRQLPAIPVNASRISLPPTTDGSRQKGAWLKRTMNTERYYQDPELNLSSLAEKLGLNPHELSRIINTVYKKSFNDFVNEYRVREVIRKMQDPDYDHLTLQGIAFESGFNSKTTFHRLFKEMTGKSPAEYKSQQKKELPSYKLELRTHSEPVISNQNTTPKWSRRKLNRNYMFRNYVKMAWRNLLHNKVYSALNITGLATGMAVALLIGLWVFNQYSFDRFLPDYGQAYAVKVNYTNQHDGTHTVGTVAIPLADALRTSIPGIKYVAEADMDDFQTRNLTVGDKKLLIDGGTVAPDFLNIFRYPLLKGDGSNVLKDPYSIVLDQATSNSLFGNTDPIGRTIRIDNKHDVKVTGLMKNFPANSSFQFHFLIPYSYAEQTEDWVKNARTQWDNSSFEIFVGLQPGVTAAQVTAKIKNLIYENNPNVRAFKPEVFLHPLKDWHLYADFKNGKVAGGFIDYVRMFGIIGLLVLLIACINFVNLSTARSEKRAREVGVRKAIGSNRKDLIFQFLTESVLMTFAAFLLAVIFVQLALPQFNKLTGSLIQIPYGNPVFWCIMIGYVCATGLLAGCRPAFYLSSFNPVKVLKGALQIGKAATTPRKILVVLQFSCSVAFIISTVIIYKQIRYAKDRPIGYSADRLVSTFITKDLADHYESFKNDLVASGMVESVTKASSMVTNISWHTNIASWPGQMAGEQAINVGAIITDDNYFTTVGMKLLSGENFSSDYNTDTNNIIVNETAVRRMGLKAPINQLISFNGIKGRSKIIGVVKDALMESPFTAVEPLIFTHGEFGTQIIYRLTPGISQHTAIEKIGHIFNKYNPAYPFTYSFVNDAYDRKFNMETLVGKLAGVFAGLAIFVSCLGLFGLAAYVAEQRTKEIAVRKVLGASISQIWMMISADFILLVTISCVIASPVAWYFLRNWLQKYEYRITIGPTVFLLSAVITVLITLVTISFQAMKAALTNPVKSLRSE</sequence>
<keyword evidence="4 9" id="KW-1133">Transmembrane helix</keyword>
<feature type="transmembrane region" description="Helical" evidence="9">
    <location>
        <begin position="58"/>
        <end position="77"/>
    </location>
</feature>
<feature type="transmembrane region" description="Helical" evidence="9">
    <location>
        <begin position="1184"/>
        <end position="1207"/>
    </location>
</feature>
<dbReference type="InterPro" id="IPR050250">
    <property type="entry name" value="Macrolide_Exporter_MacB"/>
</dbReference>
<dbReference type="Pfam" id="PF12704">
    <property type="entry name" value="MacB_PCD"/>
    <property type="match status" value="2"/>
</dbReference>
<feature type="transmembrane region" description="Helical" evidence="9">
    <location>
        <begin position="446"/>
        <end position="470"/>
    </location>
</feature>
<keyword evidence="5" id="KW-0805">Transcription regulation</keyword>
<feature type="transmembrane region" description="Helical" evidence="9">
    <location>
        <begin position="856"/>
        <end position="876"/>
    </location>
</feature>
<dbReference type="InterPro" id="IPR018060">
    <property type="entry name" value="HTH_AraC"/>
</dbReference>
<feature type="transmembrane region" description="Helical" evidence="9">
    <location>
        <begin position="204"/>
        <end position="222"/>
    </location>
</feature>
<dbReference type="EMBL" id="FOCL01000014">
    <property type="protein sequence ID" value="SEO83663.1"/>
    <property type="molecule type" value="Genomic_DNA"/>
</dbReference>
<keyword evidence="12" id="KW-1185">Reference proteome</keyword>